<dbReference type="InterPro" id="IPR003595">
    <property type="entry name" value="Tyr_Pase_cat"/>
</dbReference>
<sequence length="161" mass="17118">CCCPGRLEPAPHGGYQSRNLEDDLAVLTDWSPGTVISLIEEREFDLLGVSGLPKKFQSLPLEWHHCPITDLGAPGELFETLFAQLEIRLLVDLSKGGRVLLHCAAGLGRAGTIAARLLIHAGEAPVQAIARVRAARPGAIESAHQERYLASLSAGGNVLPG</sequence>
<proteinExistence type="predicted"/>
<organism evidence="2">
    <name type="scientific">marine metagenome</name>
    <dbReference type="NCBI Taxonomy" id="408172"/>
    <lineage>
        <taxon>unclassified sequences</taxon>
        <taxon>metagenomes</taxon>
        <taxon>ecological metagenomes</taxon>
    </lineage>
</organism>
<dbReference type="Pfam" id="PF22785">
    <property type="entry name" value="Tc-R-P"/>
    <property type="match status" value="1"/>
</dbReference>
<accession>A0A382TNQ4</accession>
<dbReference type="PANTHER" id="PTHR23339">
    <property type="entry name" value="TYROSINE SPECIFIC PROTEIN PHOSPHATASE AND DUAL SPECIFICITY PROTEIN PHOSPHATASE"/>
    <property type="match status" value="1"/>
</dbReference>
<dbReference type="PROSITE" id="PS50056">
    <property type="entry name" value="TYR_PHOSPHATASE_2"/>
    <property type="match status" value="1"/>
</dbReference>
<evidence type="ECO:0000313" key="2">
    <source>
        <dbReference type="EMBL" id="SVD23382.1"/>
    </source>
</evidence>
<dbReference type="AlphaFoldDB" id="A0A382TNQ4"/>
<dbReference type="InterPro" id="IPR000387">
    <property type="entry name" value="Tyr_Pase_dom"/>
</dbReference>
<protein>
    <recommendedName>
        <fullName evidence="1">Tyrosine specific protein phosphatases domain-containing protein</fullName>
    </recommendedName>
</protein>
<feature type="non-terminal residue" evidence="2">
    <location>
        <position position="1"/>
    </location>
</feature>
<dbReference type="SUPFAM" id="SSF52799">
    <property type="entry name" value="(Phosphotyrosine protein) phosphatases II"/>
    <property type="match status" value="1"/>
</dbReference>
<dbReference type="InterPro" id="IPR029021">
    <property type="entry name" value="Prot-tyrosine_phosphatase-like"/>
</dbReference>
<dbReference type="SMART" id="SM00404">
    <property type="entry name" value="PTPc_motif"/>
    <property type="match status" value="1"/>
</dbReference>
<gene>
    <name evidence="2" type="ORF">METZ01_LOCUS376236</name>
</gene>
<name>A0A382TNQ4_9ZZZZ</name>
<evidence type="ECO:0000259" key="1">
    <source>
        <dbReference type="PROSITE" id="PS50056"/>
    </source>
</evidence>
<dbReference type="InterPro" id="IPR050561">
    <property type="entry name" value="PTP"/>
</dbReference>
<dbReference type="FunFam" id="3.90.190.10:FF:000157">
    <property type="entry name" value="Protein-tyrosine phosphatase"/>
    <property type="match status" value="1"/>
</dbReference>
<dbReference type="EMBL" id="UINC01137814">
    <property type="protein sequence ID" value="SVD23382.1"/>
    <property type="molecule type" value="Genomic_DNA"/>
</dbReference>
<dbReference type="Gene3D" id="3.90.190.10">
    <property type="entry name" value="Protein tyrosine phosphatase superfamily"/>
    <property type="match status" value="1"/>
</dbReference>
<feature type="domain" description="Tyrosine specific protein phosphatases" evidence="1">
    <location>
        <begin position="76"/>
        <end position="147"/>
    </location>
</feature>
<reference evidence="2" key="1">
    <citation type="submission" date="2018-05" db="EMBL/GenBank/DDBJ databases">
        <authorList>
            <person name="Lanie J.A."/>
            <person name="Ng W.-L."/>
            <person name="Kazmierczak K.M."/>
            <person name="Andrzejewski T.M."/>
            <person name="Davidsen T.M."/>
            <person name="Wayne K.J."/>
            <person name="Tettelin H."/>
            <person name="Glass J.I."/>
            <person name="Rusch D."/>
            <person name="Podicherti R."/>
            <person name="Tsui H.-C.T."/>
            <person name="Winkler M.E."/>
        </authorList>
    </citation>
    <scope>NUCLEOTIDE SEQUENCE</scope>
</reference>